<reference evidence="2 3" key="1">
    <citation type="submission" date="2015-06" db="EMBL/GenBank/DDBJ databases">
        <title>Draft genome sequence of beer spoilage bacterium Megasphaera cerevisiae type strain 20462.</title>
        <authorList>
            <person name="Kutumbaka K."/>
            <person name="Pasmowitz J."/>
            <person name="Mategko J."/>
            <person name="Reyes D."/>
            <person name="Friedrich A."/>
            <person name="Han S."/>
            <person name="Martens-Habbena W."/>
            <person name="Neal-McKinney J."/>
            <person name="Janagama H.K."/>
            <person name="Nadala C."/>
            <person name="Samadpour M."/>
        </authorList>
    </citation>
    <scope>NUCLEOTIDE SEQUENCE [LARGE SCALE GENOMIC DNA]</scope>
    <source>
        <strain evidence="2 3">DSM 20462</strain>
    </source>
</reference>
<dbReference type="GO" id="GO:0035312">
    <property type="term" value="F:5'-3' DNA exonuclease activity"/>
    <property type="evidence" value="ECO:0007669"/>
    <property type="project" value="TreeGrafter"/>
</dbReference>
<dbReference type="InterPro" id="IPR016195">
    <property type="entry name" value="Pol/histidinol_Pase-like"/>
</dbReference>
<dbReference type="InterPro" id="IPR004013">
    <property type="entry name" value="PHP_dom"/>
</dbReference>
<feature type="domain" description="Polymerase/histidinol phosphatase N-terminal" evidence="1">
    <location>
        <begin position="5"/>
        <end position="71"/>
    </location>
</feature>
<keyword evidence="3" id="KW-1185">Reference proteome</keyword>
<comment type="caution">
    <text evidence="2">The sequence shown here is derived from an EMBL/GenBank/DDBJ whole genome shotgun (WGS) entry which is preliminary data.</text>
</comment>
<evidence type="ECO:0000259" key="1">
    <source>
        <dbReference type="SMART" id="SM00481"/>
    </source>
</evidence>
<dbReference type="GO" id="GO:0004534">
    <property type="term" value="F:5'-3' RNA exonuclease activity"/>
    <property type="evidence" value="ECO:0007669"/>
    <property type="project" value="TreeGrafter"/>
</dbReference>
<accession>A0A0J6WZ03</accession>
<dbReference type="Gene3D" id="3.20.20.140">
    <property type="entry name" value="Metal-dependent hydrolases"/>
    <property type="match status" value="1"/>
</dbReference>
<organism evidence="2 3">
    <name type="scientific">Megasphaera cerevisiae DSM 20462</name>
    <dbReference type="NCBI Taxonomy" id="1122219"/>
    <lineage>
        <taxon>Bacteria</taxon>
        <taxon>Bacillati</taxon>
        <taxon>Bacillota</taxon>
        <taxon>Negativicutes</taxon>
        <taxon>Veillonellales</taxon>
        <taxon>Veillonellaceae</taxon>
        <taxon>Megasphaera</taxon>
    </lineage>
</organism>
<dbReference type="EMBL" id="LEKT01000001">
    <property type="protein sequence ID" value="KMO87884.1"/>
    <property type="molecule type" value="Genomic_DNA"/>
</dbReference>
<dbReference type="Pfam" id="PF02811">
    <property type="entry name" value="PHP"/>
    <property type="match status" value="1"/>
</dbReference>
<dbReference type="SMART" id="SM00481">
    <property type="entry name" value="POLIIIAc"/>
    <property type="match status" value="1"/>
</dbReference>
<dbReference type="OrthoDB" id="9804333at2"/>
<dbReference type="CDD" id="cd07438">
    <property type="entry name" value="PHP_HisPPase_AMP"/>
    <property type="match status" value="1"/>
</dbReference>
<dbReference type="InParanoid" id="A0A0J6WZ03"/>
<dbReference type="PANTHER" id="PTHR42924:SF3">
    <property type="entry name" value="POLYMERASE_HISTIDINOL PHOSPHATASE N-TERMINAL DOMAIN-CONTAINING PROTEIN"/>
    <property type="match status" value="1"/>
</dbReference>
<dbReference type="InterPro" id="IPR052018">
    <property type="entry name" value="PHP_domain"/>
</dbReference>
<dbReference type="Proteomes" id="UP000036503">
    <property type="component" value="Unassembled WGS sequence"/>
</dbReference>
<name>A0A0J6WZ03_9FIRM</name>
<dbReference type="AlphaFoldDB" id="A0A0J6WZ03"/>
<evidence type="ECO:0000313" key="3">
    <source>
        <dbReference type="Proteomes" id="UP000036503"/>
    </source>
</evidence>
<evidence type="ECO:0000313" key="2">
    <source>
        <dbReference type="EMBL" id="KMO87884.1"/>
    </source>
</evidence>
<protein>
    <submittedName>
        <fullName evidence="2">Histidinol phosphatase</fullName>
    </submittedName>
</protein>
<proteinExistence type="predicted"/>
<dbReference type="STRING" id="39029.BSR42_06470"/>
<sequence>MDTWLDLHMHTKYSMDGEFEPSDLMNQCAAAGLKAVAVSDHDSVEAIPKARKRACELGLCFFSAIELSCAHLGKNFHLLGYGIDEKEPIFHQIEKNIHQQRLDNSEKMMNAVEQLGIYLDRKYVWTLSHNDVIATVNIARAALEDPRNIDNPILAPYRPGGLRNKSPYVNFGWDYCSQGKPAFVPMTLITLHEAVRHIQNNGGAAVLAHPGANMGQNRDVTESLVAEGIDGIEAYCSYHDTDTSQFYADICRTYKLIATIGSDYHGRAKPNIQLGEYEHPCAQDVFDRLCYLIHERGGSAPTHSLSSKDKILL</sequence>
<gene>
    <name evidence="2" type="ORF">AB840_00420</name>
</gene>
<dbReference type="RefSeq" id="WP_048512844.1">
    <property type="nucleotide sequence ID" value="NZ_FUXD01000003.1"/>
</dbReference>
<dbReference type="PANTHER" id="PTHR42924">
    <property type="entry name" value="EXONUCLEASE"/>
    <property type="match status" value="1"/>
</dbReference>
<dbReference type="PATRIC" id="fig|1122219.3.peg.91"/>
<dbReference type="SUPFAM" id="SSF89550">
    <property type="entry name" value="PHP domain-like"/>
    <property type="match status" value="1"/>
</dbReference>
<dbReference type="Gene3D" id="1.10.150.650">
    <property type="match status" value="1"/>
</dbReference>
<dbReference type="InterPro" id="IPR003141">
    <property type="entry name" value="Pol/His_phosphatase_N"/>
</dbReference>